<keyword evidence="1" id="KW-0472">Membrane</keyword>
<accession>A0A3S0LHB3</accession>
<dbReference type="Proteomes" id="UP000267448">
    <property type="component" value="Unassembled WGS sequence"/>
</dbReference>
<comment type="caution">
    <text evidence="2">The sequence shown here is derived from an EMBL/GenBank/DDBJ whole genome shotgun (WGS) entry which is preliminary data.</text>
</comment>
<feature type="transmembrane region" description="Helical" evidence="1">
    <location>
        <begin position="38"/>
        <end position="69"/>
    </location>
</feature>
<evidence type="ECO:0000256" key="1">
    <source>
        <dbReference type="SAM" id="Phobius"/>
    </source>
</evidence>
<name>A0A3S0LHB3_9GAMM</name>
<reference evidence="2 3" key="1">
    <citation type="submission" date="2018-12" db="EMBL/GenBank/DDBJ databases">
        <authorList>
            <person name="Yu L."/>
        </authorList>
    </citation>
    <scope>NUCLEOTIDE SEQUENCE [LARGE SCALE GENOMIC DNA]</scope>
    <source>
        <strain evidence="2 3">HAW-EB2</strain>
    </source>
</reference>
<keyword evidence="1" id="KW-0812">Transmembrane</keyword>
<sequence length="79" mass="8396">MGDKLTWAHSQLAHRLWVFVTLSWPYSMGISYDMGSNVIIAAITAMVVATVVVIVIVAAMVVVVMATAVGGDGGSCLRW</sequence>
<organism evidence="2 3">
    <name type="scientific">Shewanella canadensis</name>
    <dbReference type="NCBI Taxonomy" id="271096"/>
    <lineage>
        <taxon>Bacteria</taxon>
        <taxon>Pseudomonadati</taxon>
        <taxon>Pseudomonadota</taxon>
        <taxon>Gammaproteobacteria</taxon>
        <taxon>Alteromonadales</taxon>
        <taxon>Shewanellaceae</taxon>
        <taxon>Shewanella</taxon>
    </lineage>
</organism>
<feature type="transmembrane region" description="Helical" evidence="1">
    <location>
        <begin position="12"/>
        <end position="32"/>
    </location>
</feature>
<evidence type="ECO:0000313" key="2">
    <source>
        <dbReference type="EMBL" id="RTR35481.1"/>
    </source>
</evidence>
<gene>
    <name evidence="2" type="ORF">EKG38_24745</name>
</gene>
<protein>
    <submittedName>
        <fullName evidence="2">Uncharacterized protein</fullName>
    </submittedName>
</protein>
<keyword evidence="3" id="KW-1185">Reference proteome</keyword>
<dbReference type="AlphaFoldDB" id="A0A3S0LHB3"/>
<dbReference type="EMBL" id="RXNU01000047">
    <property type="protein sequence ID" value="RTR35481.1"/>
    <property type="molecule type" value="Genomic_DNA"/>
</dbReference>
<proteinExistence type="predicted"/>
<keyword evidence="1" id="KW-1133">Transmembrane helix</keyword>
<evidence type="ECO:0000313" key="3">
    <source>
        <dbReference type="Proteomes" id="UP000267448"/>
    </source>
</evidence>